<reference evidence="1" key="1">
    <citation type="submission" date="2022-07" db="EMBL/GenBank/DDBJ databases">
        <authorList>
            <person name="Macas J."/>
            <person name="Novak P."/>
            <person name="Neumann P."/>
        </authorList>
    </citation>
    <scope>NUCLEOTIDE SEQUENCE</scope>
</reference>
<sequence>MTAAGFEPWSLGPNFPPLNQLSYGFSSFPFKIVGKYLLLLNNHSETQEFWLDVSPINTFLVSNIEPILDFAASFKCPYELLWGFPYEKMLLQVFITNLSMQLNQPVANYVCKLYLQ</sequence>
<protein>
    <submittedName>
        <fullName evidence="1">Uncharacterized protein</fullName>
    </submittedName>
</protein>
<name>A0A9P0YK47_CUSEU</name>
<keyword evidence="2" id="KW-1185">Reference proteome</keyword>
<dbReference type="Proteomes" id="UP001152484">
    <property type="component" value="Unassembled WGS sequence"/>
</dbReference>
<comment type="caution">
    <text evidence="1">The sequence shown here is derived from an EMBL/GenBank/DDBJ whole genome shotgun (WGS) entry which is preliminary data.</text>
</comment>
<dbReference type="AlphaFoldDB" id="A0A9P0YK47"/>
<dbReference type="EMBL" id="CAMAPE010000004">
    <property type="protein sequence ID" value="CAH9062184.1"/>
    <property type="molecule type" value="Genomic_DNA"/>
</dbReference>
<proteinExistence type="predicted"/>
<gene>
    <name evidence="1" type="ORF">CEURO_LOCUS1863</name>
</gene>
<evidence type="ECO:0000313" key="1">
    <source>
        <dbReference type="EMBL" id="CAH9062184.1"/>
    </source>
</evidence>
<accession>A0A9P0YK47</accession>
<evidence type="ECO:0000313" key="2">
    <source>
        <dbReference type="Proteomes" id="UP001152484"/>
    </source>
</evidence>
<organism evidence="1 2">
    <name type="scientific">Cuscuta europaea</name>
    <name type="common">European dodder</name>
    <dbReference type="NCBI Taxonomy" id="41803"/>
    <lineage>
        <taxon>Eukaryota</taxon>
        <taxon>Viridiplantae</taxon>
        <taxon>Streptophyta</taxon>
        <taxon>Embryophyta</taxon>
        <taxon>Tracheophyta</taxon>
        <taxon>Spermatophyta</taxon>
        <taxon>Magnoliopsida</taxon>
        <taxon>eudicotyledons</taxon>
        <taxon>Gunneridae</taxon>
        <taxon>Pentapetalae</taxon>
        <taxon>asterids</taxon>
        <taxon>lamiids</taxon>
        <taxon>Solanales</taxon>
        <taxon>Convolvulaceae</taxon>
        <taxon>Cuscuteae</taxon>
        <taxon>Cuscuta</taxon>
        <taxon>Cuscuta subgen. Cuscuta</taxon>
    </lineage>
</organism>